<dbReference type="STRING" id="44252.DJ90_1645"/>
<dbReference type="HOGENOM" id="CLU_3273762_0_0_9"/>
<sequence length="41" mass="4532">MEKKKTFNLLFAIFCCMAIMLVDGGVEVSAVEPFKQGSGYE</sequence>
<reference evidence="1 2" key="1">
    <citation type="submission" date="2014-04" db="EMBL/GenBank/DDBJ databases">
        <authorList>
            <person name="Bishop-Lilly K.A."/>
            <person name="Broomall S.M."/>
            <person name="Chain P.S."/>
            <person name="Chertkov O."/>
            <person name="Coyne S.R."/>
            <person name="Daligault H.E."/>
            <person name="Davenport K.W."/>
            <person name="Erkkila T."/>
            <person name="Frey K.G."/>
            <person name="Gibbons H.S."/>
            <person name="Gu W."/>
            <person name="Jaissle J."/>
            <person name="Johnson S.L."/>
            <person name="Koroleva G.I."/>
            <person name="Ladner J.T."/>
            <person name="Lo C.-C."/>
            <person name="Minogue T.D."/>
            <person name="Munk C."/>
            <person name="Palacios G.F."/>
            <person name="Redden C.L."/>
            <person name="Rosenzweig C.N."/>
            <person name="Scholz M.B."/>
            <person name="Teshima H."/>
            <person name="Xu Y."/>
        </authorList>
    </citation>
    <scope>NUCLEOTIDE SEQUENCE [LARGE SCALE GENOMIC DNA]</scope>
    <source>
        <strain evidence="1 2">8244</strain>
    </source>
</reference>
<organism evidence="1 2">
    <name type="scientific">Paenibacillus macerans</name>
    <name type="common">Bacillus macerans</name>
    <dbReference type="NCBI Taxonomy" id="44252"/>
    <lineage>
        <taxon>Bacteria</taxon>
        <taxon>Bacillati</taxon>
        <taxon>Bacillota</taxon>
        <taxon>Bacilli</taxon>
        <taxon>Bacillales</taxon>
        <taxon>Paenibacillaceae</taxon>
        <taxon>Paenibacillus</taxon>
    </lineage>
</organism>
<comment type="caution">
    <text evidence="1">The sequence shown here is derived from an EMBL/GenBank/DDBJ whole genome shotgun (WGS) entry which is preliminary data.</text>
</comment>
<dbReference type="AlphaFoldDB" id="A0A090ZCY3"/>
<keyword evidence="2" id="KW-1185">Reference proteome</keyword>
<dbReference type="GeneID" id="80426574"/>
<proteinExistence type="predicted"/>
<dbReference type="PATRIC" id="fig|44252.3.peg.3252"/>
<dbReference type="RefSeq" id="WP_255309993.1">
    <property type="nucleotide sequence ID" value="NZ_BGML01000002.1"/>
</dbReference>
<dbReference type="EMBL" id="JMQA01000029">
    <property type="protein sequence ID" value="KFN08293.1"/>
    <property type="molecule type" value="Genomic_DNA"/>
</dbReference>
<gene>
    <name evidence="1" type="ORF">DJ90_1645</name>
</gene>
<dbReference type="Proteomes" id="UP000029278">
    <property type="component" value="Unassembled WGS sequence"/>
</dbReference>
<name>A0A090ZCY3_PAEMA</name>
<evidence type="ECO:0000313" key="1">
    <source>
        <dbReference type="EMBL" id="KFN08293.1"/>
    </source>
</evidence>
<evidence type="ECO:0000313" key="2">
    <source>
        <dbReference type="Proteomes" id="UP000029278"/>
    </source>
</evidence>
<protein>
    <submittedName>
        <fullName evidence="1">Putative membrane protein</fullName>
    </submittedName>
</protein>
<accession>A0A090ZCY3</accession>